<comment type="function">
    <text evidence="3">Minor mitochondrial aldehyde dehydrogenase isoform. Plays a role in regulation or biosynthesis of electron transport chain components. Involved in the biosynthesis of acetate during anaerobic growth on glucose.</text>
</comment>
<dbReference type="EMBL" id="CP017557">
    <property type="protein sequence ID" value="AOW04753.1"/>
    <property type="molecule type" value="Genomic_DNA"/>
</dbReference>
<dbReference type="OMA" id="WNFPLDM"/>
<gene>
    <name evidence="9" type="ORF">B0I71DRAFT_17762</name>
    <name evidence="8" type="ORF">YALI1_E00588g</name>
</gene>
<dbReference type="InterPro" id="IPR016162">
    <property type="entry name" value="Ald_DH_N"/>
</dbReference>
<evidence type="ECO:0000256" key="1">
    <source>
        <dbReference type="ARBA" id="ARBA00009986"/>
    </source>
</evidence>
<comment type="similarity">
    <text evidence="1 6">Belongs to the aldehyde dehydrogenase family.</text>
</comment>
<evidence type="ECO:0000256" key="4">
    <source>
        <dbReference type="ARBA" id="ARBA00069627"/>
    </source>
</evidence>
<keyword evidence="2 6" id="KW-0560">Oxidoreductase</keyword>
<name>A0A1H6PS65_YARLL</name>
<evidence type="ECO:0000256" key="3">
    <source>
        <dbReference type="ARBA" id="ARBA00053679"/>
    </source>
</evidence>
<dbReference type="Proteomes" id="UP000256601">
    <property type="component" value="Unassembled WGS sequence"/>
</dbReference>
<dbReference type="InterPro" id="IPR015590">
    <property type="entry name" value="Aldehyde_DH_dom"/>
</dbReference>
<feature type="domain" description="Aldehyde dehydrogenase" evidence="7">
    <location>
        <begin position="48"/>
        <end position="509"/>
    </location>
</feature>
<dbReference type="GO" id="GO:0019413">
    <property type="term" value="P:acetate biosynthetic process"/>
    <property type="evidence" value="ECO:0007669"/>
    <property type="project" value="UniProtKB-ARBA"/>
</dbReference>
<evidence type="ECO:0000313" key="10">
    <source>
        <dbReference type="Proteomes" id="UP000182444"/>
    </source>
</evidence>
<dbReference type="SUPFAM" id="SSF53720">
    <property type="entry name" value="ALDH-like"/>
    <property type="match status" value="1"/>
</dbReference>
<evidence type="ECO:0000259" key="7">
    <source>
        <dbReference type="Pfam" id="PF00171"/>
    </source>
</evidence>
<dbReference type="VEuPathDB" id="FungiDB:YALI0_E00264g"/>
<dbReference type="VEuPathDB" id="FungiDB:YALI1_E00588g"/>
<dbReference type="InterPro" id="IPR016161">
    <property type="entry name" value="Ald_DH/histidinol_DH"/>
</dbReference>
<accession>A0A1H6PS65</accession>
<evidence type="ECO:0000256" key="5">
    <source>
        <dbReference type="PROSITE-ProRule" id="PRU10007"/>
    </source>
</evidence>
<proteinExistence type="inferred from homology"/>
<dbReference type="PROSITE" id="PS00070">
    <property type="entry name" value="ALDEHYDE_DEHYDR_CYS"/>
    <property type="match status" value="1"/>
</dbReference>
<dbReference type="eggNOG" id="KOG2450">
    <property type="taxonomic scope" value="Eukaryota"/>
</dbReference>
<dbReference type="GeneID" id="2912865"/>
<dbReference type="CDD" id="cd07091">
    <property type="entry name" value="ALDH_F1-2_Ald2-like"/>
    <property type="match status" value="1"/>
</dbReference>
<dbReference type="EMBL" id="KZ858947">
    <property type="protein sequence ID" value="RDW29019.1"/>
    <property type="molecule type" value="Genomic_DNA"/>
</dbReference>
<organism evidence="8 10">
    <name type="scientific">Yarrowia lipolytica</name>
    <name type="common">Candida lipolytica</name>
    <dbReference type="NCBI Taxonomy" id="4952"/>
    <lineage>
        <taxon>Eukaryota</taxon>
        <taxon>Fungi</taxon>
        <taxon>Dikarya</taxon>
        <taxon>Ascomycota</taxon>
        <taxon>Saccharomycotina</taxon>
        <taxon>Dipodascomycetes</taxon>
        <taxon>Dipodascales</taxon>
        <taxon>Dipodascales incertae sedis</taxon>
        <taxon>Yarrowia</taxon>
    </lineage>
</organism>
<dbReference type="PANTHER" id="PTHR11699">
    <property type="entry name" value="ALDEHYDE DEHYDROGENASE-RELATED"/>
    <property type="match status" value="1"/>
</dbReference>
<dbReference type="Proteomes" id="UP000182444">
    <property type="component" value="Chromosome 1E"/>
</dbReference>
<dbReference type="Gene3D" id="3.40.605.10">
    <property type="entry name" value="Aldehyde Dehydrogenase, Chain A, domain 1"/>
    <property type="match status" value="1"/>
</dbReference>
<dbReference type="KEGG" id="yli:2912865"/>
<reference evidence="8 10" key="1">
    <citation type="journal article" date="2016" name="PLoS ONE">
        <title>Sequence Assembly of Yarrowia lipolytica Strain W29/CLIB89 Shows Transposable Element Diversity.</title>
        <authorList>
            <person name="Magnan C."/>
            <person name="Yu J."/>
            <person name="Chang I."/>
            <person name="Jahn E."/>
            <person name="Kanomata Y."/>
            <person name="Wu J."/>
            <person name="Zeller M."/>
            <person name="Oakes M."/>
            <person name="Baldi P."/>
            <person name="Sandmeyer S."/>
        </authorList>
    </citation>
    <scope>NUCLEOTIDE SEQUENCE [LARGE SCALE GENOMIC DNA]</scope>
    <source>
        <strain evidence="8">CLIB89</strain>
        <strain evidence="10">CLIB89(W29)</strain>
    </source>
</reference>
<feature type="active site" evidence="5">
    <location>
        <position position="284"/>
    </location>
</feature>
<dbReference type="InterPro" id="IPR016163">
    <property type="entry name" value="Ald_DH_C"/>
</dbReference>
<evidence type="ECO:0000313" key="11">
    <source>
        <dbReference type="Proteomes" id="UP000256601"/>
    </source>
</evidence>
<dbReference type="InterPro" id="IPR016160">
    <property type="entry name" value="Ald_DH_CS_CYS"/>
</dbReference>
<evidence type="ECO:0000313" key="9">
    <source>
        <dbReference type="EMBL" id="RDW29019.1"/>
    </source>
</evidence>
<dbReference type="RefSeq" id="XP_503366.1">
    <property type="nucleotide sequence ID" value="XM_503366.1"/>
</dbReference>
<evidence type="ECO:0000256" key="6">
    <source>
        <dbReference type="RuleBase" id="RU003345"/>
    </source>
</evidence>
<dbReference type="FunFam" id="3.40.605.10:FF:000026">
    <property type="entry name" value="Aldehyde dehydrogenase, putative"/>
    <property type="match status" value="1"/>
</dbReference>
<dbReference type="AlphaFoldDB" id="A0A1H6PS65"/>
<dbReference type="InterPro" id="IPR029510">
    <property type="entry name" value="Ald_DH_CS_GLU"/>
</dbReference>
<reference evidence="9 11" key="2">
    <citation type="submission" date="2018-07" db="EMBL/GenBank/DDBJ databases">
        <title>Draft Genome Assemblies for Five Robust Yarrowia lipolytica Strains Exhibiting High Lipid Production and Pentose Sugar Utilization and Sugar Alcohol Secretion from Undetoxified Lignocellulosic Biomass Hydrolysates.</title>
        <authorList>
            <consortium name="DOE Joint Genome Institute"/>
            <person name="Walker C."/>
            <person name="Ryu S."/>
            <person name="Na H."/>
            <person name="Zane M."/>
            <person name="LaButti K."/>
            <person name="Lipzen A."/>
            <person name="Haridas S."/>
            <person name="Barry K."/>
            <person name="Grigoriev I.V."/>
            <person name="Quarterman J."/>
            <person name="Slininger P."/>
            <person name="Dien B."/>
            <person name="Trinh C.T."/>
        </authorList>
    </citation>
    <scope>NUCLEOTIDE SEQUENCE [LARGE SCALE GENOMIC DNA]</scope>
    <source>
        <strain evidence="9 11">YB392</strain>
    </source>
</reference>
<dbReference type="GO" id="GO:0004030">
    <property type="term" value="F:aldehyde dehydrogenase [NAD(P)+] activity"/>
    <property type="evidence" value="ECO:0007669"/>
    <property type="project" value="UniProtKB-ARBA"/>
</dbReference>
<dbReference type="PROSITE" id="PS00687">
    <property type="entry name" value="ALDEHYDE_DEHYDR_GLU"/>
    <property type="match status" value="1"/>
</dbReference>
<protein>
    <recommendedName>
        <fullName evidence="4">Aldehyde dehydrogenase 5, mitochondrial</fullName>
    </recommendedName>
</protein>
<dbReference type="Pfam" id="PF00171">
    <property type="entry name" value="Aldedh"/>
    <property type="match status" value="1"/>
</dbReference>
<dbReference type="Gene3D" id="3.40.309.10">
    <property type="entry name" value="Aldehyde Dehydrogenase, Chain A, domain 2"/>
    <property type="match status" value="1"/>
</dbReference>
<evidence type="ECO:0000313" key="8">
    <source>
        <dbReference type="EMBL" id="AOW04753.1"/>
    </source>
</evidence>
<dbReference type="SMR" id="A0A1H6PS65"/>
<dbReference type="FunFam" id="3.40.605.10:FF:000001">
    <property type="entry name" value="Aldehyde dehydrogenase 1"/>
    <property type="match status" value="1"/>
</dbReference>
<evidence type="ECO:0000256" key="2">
    <source>
        <dbReference type="ARBA" id="ARBA00023002"/>
    </source>
</evidence>
<sequence length="522" mass="56523">MLRRITLNQFKGGLRRLSTLTPVKNEPLTLPNGAKYEQPVGLFINGEFVKSQSGKRFETENPTTETPIISVYEAGEADANAAVEAAKNAFKNWGFKTAPSERGVLLNKLADLIERDLDLISAIETTDNGKVFAQAQGDVALVVKVLRYYAGFADKIGGDLVQTNDGFFNYTRKEPLGVCGQIIPWNFPLLMWAWKIAPALTTGNTVVLKTAESTPLSALYACKLSQEAGFPKGVLNVVSGYGPVGGVLSAHPDIKKIAFTGSTATGKQVAKTALTSNLKKTTMELGGKSPNIIFDDANLEDALSAAALGIFFNSGEVCCAGSRLFVQAGVYDQVVEAFKKKAESVKVGDPFDPNSLQGPQQNKNQFKKILGYIEQGQKEGAHLLCGGSAQAGPNKGYFIQPTVFTDVNNDMSIVREEIFGPVLTITKFNTVDEVIDMANDSEYGLAAGIHTTDINKAHYVAENIASGTIWVNCYNAFHEAVPFGGYKQSGFGKEMGRDGLENYLQTKAVRVKLDERKWADKQ</sequence>
<dbReference type="FunFam" id="3.40.309.10:FF:000001">
    <property type="entry name" value="Mitochondrial aldehyde dehydrogenase 2"/>
    <property type="match status" value="1"/>
</dbReference>
<dbReference type="OrthoDB" id="310895at2759"/>